<dbReference type="EMBL" id="AP027731">
    <property type="protein sequence ID" value="BDZ46072.1"/>
    <property type="molecule type" value="Genomic_DNA"/>
</dbReference>
<protein>
    <submittedName>
        <fullName evidence="2">Uncharacterized protein</fullName>
    </submittedName>
</protein>
<proteinExistence type="predicted"/>
<dbReference type="RefSeq" id="WP_286276174.1">
    <property type="nucleotide sequence ID" value="NZ_AP027731.1"/>
</dbReference>
<dbReference type="Proteomes" id="UP001321498">
    <property type="component" value="Chromosome"/>
</dbReference>
<feature type="region of interest" description="Disordered" evidence="1">
    <location>
        <begin position="1"/>
        <end position="65"/>
    </location>
</feature>
<evidence type="ECO:0000313" key="3">
    <source>
        <dbReference type="Proteomes" id="UP001321498"/>
    </source>
</evidence>
<evidence type="ECO:0000256" key="1">
    <source>
        <dbReference type="SAM" id="MobiDB-lite"/>
    </source>
</evidence>
<sequence length="65" mass="7057">MSDPFDPVPVEDKVDAYRSSLPPEPDEERPVAEPVDDPEAPLDSGDDLLADDWDAGAPAERPDPE</sequence>
<organism evidence="2 3">
    <name type="scientific">Naasia aerilata</name>
    <dbReference type="NCBI Taxonomy" id="1162966"/>
    <lineage>
        <taxon>Bacteria</taxon>
        <taxon>Bacillati</taxon>
        <taxon>Actinomycetota</taxon>
        <taxon>Actinomycetes</taxon>
        <taxon>Micrococcales</taxon>
        <taxon>Microbacteriaceae</taxon>
        <taxon>Naasia</taxon>
    </lineage>
</organism>
<evidence type="ECO:0000313" key="2">
    <source>
        <dbReference type="EMBL" id="BDZ46072.1"/>
    </source>
</evidence>
<gene>
    <name evidence="2" type="ORF">GCM10025866_19810</name>
</gene>
<keyword evidence="3" id="KW-1185">Reference proteome</keyword>
<reference evidence="3" key="1">
    <citation type="journal article" date="2019" name="Int. J. Syst. Evol. Microbiol.">
        <title>The Global Catalogue of Microorganisms (GCM) 10K type strain sequencing project: providing services to taxonomists for standard genome sequencing and annotation.</title>
        <authorList>
            <consortium name="The Broad Institute Genomics Platform"/>
            <consortium name="The Broad Institute Genome Sequencing Center for Infectious Disease"/>
            <person name="Wu L."/>
            <person name="Ma J."/>
        </authorList>
    </citation>
    <scope>NUCLEOTIDE SEQUENCE [LARGE SCALE GENOMIC DNA]</scope>
    <source>
        <strain evidence="3">NBRC 108725</strain>
    </source>
</reference>
<name>A0ABN6XM64_9MICO</name>
<feature type="compositionally biased region" description="Acidic residues" evidence="1">
    <location>
        <begin position="34"/>
        <end position="54"/>
    </location>
</feature>
<accession>A0ABN6XM64</accession>